<dbReference type="SUPFAM" id="SSF56634">
    <property type="entry name" value="Heme-dependent catalase-like"/>
    <property type="match status" value="1"/>
</dbReference>
<dbReference type="GO" id="GO:0004096">
    <property type="term" value="F:catalase activity"/>
    <property type="evidence" value="ECO:0007669"/>
    <property type="project" value="UniProtKB-EC"/>
</dbReference>
<keyword evidence="7 13" id="KW-0479">Metal-binding</keyword>
<dbReference type="InterPro" id="IPR011614">
    <property type="entry name" value="Catalase_core"/>
</dbReference>
<evidence type="ECO:0000256" key="7">
    <source>
        <dbReference type="ARBA" id="ARBA00022723"/>
    </source>
</evidence>
<dbReference type="InterPro" id="IPR024711">
    <property type="entry name" value="Catalase_clade1/3"/>
</dbReference>
<sequence length="511" mass="57172">MNGSNPAGGKCPYGHGDTPLAATPLTTQFGAPVVDASNSMTAGPRGPLLMQDVWLLEKLANLNREVIPERRMHAKGSGAFGTFTVTGDVSKYTRAKFLGEAGKQTELFARFTTVAGERGAADAERDIRGFAVKFYTEEGNWDMVGNNTPVFFVRDPRQFADLNKAVKRDPRTNLRSATNNWDFWTLLPEALHQVTYVMGDRGIPKSYRHMDGFSSHTYSFYNEAGERFWVKFHFKTQQGHAHLTDAEAADVVAGDRESNQRDLYDAIERGDFPKWKVMVQIMAEEEAATCGFHPFDLTKVWSQKTYPLIELGMMELNRNPENFFADVEQSAFSPSNLVPGIGVSPDKMLQARLFAYADAQRYRLGVNHHQIPVNAARCPVFNNHRDGQGRVDGNYGGLPHYHPNSFGQWQGQPEFREPPMKIDGNADFWNFREDDDDYYSQPRALFQLMDDAQKQRLFANTAGAMGDALDFIKQRHIDNCTRCDPAYGAGVAAALGMSVNPDLSPQPELAD</sequence>
<evidence type="ECO:0000256" key="6">
    <source>
        <dbReference type="ARBA" id="ARBA00022617"/>
    </source>
</evidence>
<evidence type="ECO:0000256" key="1">
    <source>
        <dbReference type="ARBA" id="ARBA00001971"/>
    </source>
</evidence>
<comment type="cofactor">
    <cofactor evidence="1 13">
        <name>heme</name>
        <dbReference type="ChEBI" id="CHEBI:30413"/>
    </cofactor>
</comment>
<dbReference type="InterPro" id="IPR040333">
    <property type="entry name" value="Catalase_3"/>
</dbReference>
<dbReference type="EC" id="1.11.1.6" evidence="4"/>
<name>A0A0J7XT63_9SPHN</name>
<dbReference type="InterPro" id="IPR010582">
    <property type="entry name" value="Catalase_immune_responsive"/>
</dbReference>
<feature type="active site" evidence="12">
    <location>
        <position position="73"/>
    </location>
</feature>
<dbReference type="PRINTS" id="PR00067">
    <property type="entry name" value="CATALASE"/>
</dbReference>
<dbReference type="Proteomes" id="UP000052268">
    <property type="component" value="Unassembled WGS sequence"/>
</dbReference>
<evidence type="ECO:0000256" key="2">
    <source>
        <dbReference type="ARBA" id="ARBA00002974"/>
    </source>
</evidence>
<evidence type="ECO:0000313" key="16">
    <source>
        <dbReference type="Proteomes" id="UP000052268"/>
    </source>
</evidence>
<dbReference type="RefSeq" id="WP_148649409.1">
    <property type="nucleotide sequence ID" value="NZ_KQ130455.1"/>
</dbReference>
<dbReference type="CDD" id="cd08156">
    <property type="entry name" value="catalase_clade_3"/>
    <property type="match status" value="1"/>
</dbReference>
<dbReference type="Pfam" id="PF00199">
    <property type="entry name" value="Catalase"/>
    <property type="match status" value="1"/>
</dbReference>
<dbReference type="GO" id="GO:0005737">
    <property type="term" value="C:cytoplasm"/>
    <property type="evidence" value="ECO:0007669"/>
    <property type="project" value="TreeGrafter"/>
</dbReference>
<evidence type="ECO:0000256" key="4">
    <source>
        <dbReference type="ARBA" id="ARBA00012314"/>
    </source>
</evidence>
<keyword evidence="5" id="KW-0575">Peroxidase</keyword>
<dbReference type="GO" id="GO:0042744">
    <property type="term" value="P:hydrogen peroxide catabolic process"/>
    <property type="evidence" value="ECO:0007669"/>
    <property type="project" value="UniProtKB-KW"/>
</dbReference>
<feature type="active site" evidence="12">
    <location>
        <position position="146"/>
    </location>
</feature>
<evidence type="ECO:0000259" key="14">
    <source>
        <dbReference type="SMART" id="SM01060"/>
    </source>
</evidence>
<evidence type="ECO:0000256" key="13">
    <source>
        <dbReference type="PIRSR" id="PIRSR038928-2"/>
    </source>
</evidence>
<dbReference type="AlphaFoldDB" id="A0A0J7XT63"/>
<dbReference type="PIRSF" id="PIRSF038928">
    <property type="entry name" value="Catalase_clade1-3"/>
    <property type="match status" value="1"/>
</dbReference>
<comment type="function">
    <text evidence="2">Decomposes hydrogen peroxide into water and oxygen; serves to protect cells from the toxic effects of hydrogen peroxide.</text>
</comment>
<evidence type="ECO:0000313" key="15">
    <source>
        <dbReference type="EMBL" id="KMS54223.1"/>
    </source>
</evidence>
<dbReference type="FunFam" id="2.40.180.10:FF:000001">
    <property type="entry name" value="Catalase"/>
    <property type="match status" value="1"/>
</dbReference>
<dbReference type="PANTHER" id="PTHR11465:SF61">
    <property type="entry name" value="CATALASE"/>
    <property type="match status" value="1"/>
</dbReference>
<dbReference type="InterPro" id="IPR020835">
    <property type="entry name" value="Catalase_sf"/>
</dbReference>
<dbReference type="PROSITE" id="PS51402">
    <property type="entry name" value="CATALASE_3"/>
    <property type="match status" value="1"/>
</dbReference>
<dbReference type="GO" id="GO:0042542">
    <property type="term" value="P:response to hydrogen peroxide"/>
    <property type="evidence" value="ECO:0007669"/>
    <property type="project" value="TreeGrafter"/>
</dbReference>
<feature type="binding site" description="axial binding residue" evidence="13">
    <location>
        <position position="356"/>
    </location>
    <ligand>
        <name>heme</name>
        <dbReference type="ChEBI" id="CHEBI:30413"/>
    </ligand>
    <ligandPart>
        <name>Fe</name>
        <dbReference type="ChEBI" id="CHEBI:18248"/>
    </ligandPart>
</feature>
<evidence type="ECO:0000256" key="3">
    <source>
        <dbReference type="ARBA" id="ARBA00005329"/>
    </source>
</evidence>
<dbReference type="GO" id="GO:0020037">
    <property type="term" value="F:heme binding"/>
    <property type="evidence" value="ECO:0007669"/>
    <property type="project" value="InterPro"/>
</dbReference>
<keyword evidence="8" id="KW-0560">Oxidoreductase</keyword>
<dbReference type="Pfam" id="PF06628">
    <property type="entry name" value="Catalase-rel"/>
    <property type="match status" value="1"/>
</dbReference>
<dbReference type="SMART" id="SM01060">
    <property type="entry name" value="Catalase"/>
    <property type="match status" value="1"/>
</dbReference>
<keyword evidence="6 13" id="KW-0349">Heme</keyword>
<reference evidence="15 16" key="1">
    <citation type="journal article" date="2015" name="G3 (Bethesda)">
        <title>Insights into Ongoing Evolution of the Hexachlorocyclohexane Catabolic Pathway from Comparative Genomics of Ten Sphingomonadaceae Strains.</title>
        <authorList>
            <person name="Pearce S.L."/>
            <person name="Oakeshott J.G."/>
            <person name="Pandey G."/>
        </authorList>
    </citation>
    <scope>NUCLEOTIDE SEQUENCE [LARGE SCALE GENOMIC DNA]</scope>
    <source>
        <strain evidence="15 16">LL02</strain>
    </source>
</reference>
<comment type="catalytic activity">
    <reaction evidence="11">
        <text>2 H2O2 = O2 + 2 H2O</text>
        <dbReference type="Rhea" id="RHEA:20309"/>
        <dbReference type="ChEBI" id="CHEBI:15377"/>
        <dbReference type="ChEBI" id="CHEBI:15379"/>
        <dbReference type="ChEBI" id="CHEBI:16240"/>
        <dbReference type="EC" id="1.11.1.6"/>
    </reaction>
</comment>
<evidence type="ECO:0000256" key="11">
    <source>
        <dbReference type="ARBA" id="ARBA00049254"/>
    </source>
</evidence>
<dbReference type="EMBL" id="JACU01000006">
    <property type="protein sequence ID" value="KMS54223.1"/>
    <property type="molecule type" value="Genomic_DNA"/>
</dbReference>
<feature type="domain" description="Catalase core" evidence="14">
    <location>
        <begin position="26"/>
        <end position="410"/>
    </location>
</feature>
<dbReference type="Gene3D" id="2.40.180.10">
    <property type="entry name" value="Catalase core domain"/>
    <property type="match status" value="1"/>
</dbReference>
<evidence type="ECO:0000256" key="9">
    <source>
        <dbReference type="ARBA" id="ARBA00023004"/>
    </source>
</evidence>
<gene>
    <name evidence="15" type="ORF">V474_21015</name>
</gene>
<evidence type="ECO:0000256" key="5">
    <source>
        <dbReference type="ARBA" id="ARBA00022559"/>
    </source>
</evidence>
<evidence type="ECO:0000256" key="8">
    <source>
        <dbReference type="ARBA" id="ARBA00023002"/>
    </source>
</evidence>
<dbReference type="InterPro" id="IPR002226">
    <property type="entry name" value="Catalase_haem_BS"/>
</dbReference>
<dbReference type="PATRIC" id="fig|1114963.3.peg.3039"/>
<dbReference type="PANTHER" id="PTHR11465">
    <property type="entry name" value="CATALASE"/>
    <property type="match status" value="1"/>
</dbReference>
<evidence type="ECO:0000256" key="12">
    <source>
        <dbReference type="PIRSR" id="PIRSR038928-1"/>
    </source>
</evidence>
<comment type="caution">
    <text evidence="15">The sequence shown here is derived from an EMBL/GenBank/DDBJ whole genome shotgun (WGS) entry which is preliminary data.</text>
</comment>
<organism evidence="15 16">
    <name type="scientific">Novosphingobium barchaimii LL02</name>
    <dbReference type="NCBI Taxonomy" id="1114963"/>
    <lineage>
        <taxon>Bacteria</taxon>
        <taxon>Pseudomonadati</taxon>
        <taxon>Pseudomonadota</taxon>
        <taxon>Alphaproteobacteria</taxon>
        <taxon>Sphingomonadales</taxon>
        <taxon>Sphingomonadaceae</taxon>
        <taxon>Novosphingobium</taxon>
    </lineage>
</organism>
<keyword evidence="9 13" id="KW-0408">Iron</keyword>
<dbReference type="GO" id="GO:0046872">
    <property type="term" value="F:metal ion binding"/>
    <property type="evidence" value="ECO:0007669"/>
    <property type="project" value="UniProtKB-KW"/>
</dbReference>
<evidence type="ECO:0000256" key="10">
    <source>
        <dbReference type="ARBA" id="ARBA00023324"/>
    </source>
</evidence>
<dbReference type="OrthoDB" id="9761719at2"/>
<dbReference type="InterPro" id="IPR018028">
    <property type="entry name" value="Catalase"/>
</dbReference>
<keyword evidence="10" id="KW-0376">Hydrogen peroxide</keyword>
<accession>A0A0J7XT63</accession>
<proteinExistence type="inferred from homology"/>
<protein>
    <recommendedName>
        <fullName evidence="4">catalase</fullName>
        <ecNumber evidence="4">1.11.1.6</ecNumber>
    </recommendedName>
</protein>
<dbReference type="PROSITE" id="PS00437">
    <property type="entry name" value="CATALASE_1"/>
    <property type="match status" value="1"/>
</dbReference>
<comment type="similarity">
    <text evidence="3">Belongs to the catalase family.</text>
</comment>
<keyword evidence="16" id="KW-1185">Reference proteome</keyword>